<keyword evidence="4" id="KW-1185">Reference proteome</keyword>
<dbReference type="AlphaFoldDB" id="A0A5N5GHK0"/>
<organism evidence="3 4">
    <name type="scientific">Pyrus ussuriensis x Pyrus communis</name>
    <dbReference type="NCBI Taxonomy" id="2448454"/>
    <lineage>
        <taxon>Eukaryota</taxon>
        <taxon>Viridiplantae</taxon>
        <taxon>Streptophyta</taxon>
        <taxon>Embryophyta</taxon>
        <taxon>Tracheophyta</taxon>
        <taxon>Spermatophyta</taxon>
        <taxon>Magnoliopsida</taxon>
        <taxon>eudicotyledons</taxon>
        <taxon>Gunneridae</taxon>
        <taxon>Pentapetalae</taxon>
        <taxon>rosids</taxon>
        <taxon>fabids</taxon>
        <taxon>Rosales</taxon>
        <taxon>Rosaceae</taxon>
        <taxon>Amygdaloideae</taxon>
        <taxon>Maleae</taxon>
        <taxon>Pyrus</taxon>
    </lineage>
</organism>
<gene>
    <name evidence="3" type="ORF">D8674_040760</name>
</gene>
<evidence type="ECO:0000313" key="4">
    <source>
        <dbReference type="Proteomes" id="UP000327157"/>
    </source>
</evidence>
<name>A0A5N5GHK0_9ROSA</name>
<evidence type="ECO:0000259" key="2">
    <source>
        <dbReference type="PROSITE" id="PS50222"/>
    </source>
</evidence>
<dbReference type="Gene3D" id="1.10.238.10">
    <property type="entry name" value="EF-hand"/>
    <property type="match status" value="1"/>
</dbReference>
<dbReference type="InterPro" id="IPR011992">
    <property type="entry name" value="EF-hand-dom_pair"/>
</dbReference>
<reference evidence="3 4" key="1">
    <citation type="submission" date="2019-09" db="EMBL/GenBank/DDBJ databases">
        <authorList>
            <person name="Ou C."/>
        </authorList>
    </citation>
    <scope>NUCLEOTIDE SEQUENCE [LARGE SCALE GENOMIC DNA]</scope>
    <source>
        <strain evidence="3">S2</strain>
        <tissue evidence="3">Leaf</tissue>
    </source>
</reference>
<feature type="region of interest" description="Disordered" evidence="1">
    <location>
        <begin position="1"/>
        <end position="32"/>
    </location>
</feature>
<reference evidence="3 4" key="2">
    <citation type="submission" date="2019-11" db="EMBL/GenBank/DDBJ databases">
        <title>A de novo genome assembly of a pear dwarfing rootstock.</title>
        <authorList>
            <person name="Wang F."/>
            <person name="Wang J."/>
            <person name="Li S."/>
            <person name="Zhang Y."/>
            <person name="Fang M."/>
            <person name="Ma L."/>
            <person name="Zhao Y."/>
            <person name="Jiang S."/>
        </authorList>
    </citation>
    <scope>NUCLEOTIDE SEQUENCE [LARGE SCALE GENOMIC DNA]</scope>
    <source>
        <strain evidence="3">S2</strain>
        <tissue evidence="3">Leaf</tissue>
    </source>
</reference>
<accession>A0A5N5GHK0</accession>
<dbReference type="PROSITE" id="PS50222">
    <property type="entry name" value="EF_HAND_2"/>
    <property type="match status" value="1"/>
</dbReference>
<evidence type="ECO:0000313" key="3">
    <source>
        <dbReference type="EMBL" id="KAB2614363.1"/>
    </source>
</evidence>
<feature type="domain" description="EF-hand" evidence="2">
    <location>
        <begin position="36"/>
        <end position="71"/>
    </location>
</feature>
<dbReference type="InterPro" id="IPR002048">
    <property type="entry name" value="EF_hand_dom"/>
</dbReference>
<sequence length="112" mass="13040">MRWINDVDQPEVPSTEPRVVDHPFRPDHHKKARMPYTEEQIRKVFKSFDKNRDGQLSKAEPEAAFAKLGAIWTSVRAWLSLWHADDNGDDFISLDNELDKLVDYALKLGYTL</sequence>
<dbReference type="SMART" id="SM00054">
    <property type="entry name" value="EFh"/>
    <property type="match status" value="1"/>
</dbReference>
<comment type="caution">
    <text evidence="3">The sequence shown here is derived from an EMBL/GenBank/DDBJ whole genome shotgun (WGS) entry which is preliminary data.</text>
</comment>
<dbReference type="SUPFAM" id="SSF47473">
    <property type="entry name" value="EF-hand"/>
    <property type="match status" value="1"/>
</dbReference>
<proteinExistence type="predicted"/>
<dbReference type="GO" id="GO:0005509">
    <property type="term" value="F:calcium ion binding"/>
    <property type="evidence" value="ECO:0007669"/>
    <property type="project" value="InterPro"/>
</dbReference>
<protein>
    <recommendedName>
        <fullName evidence="2">EF-hand domain-containing protein</fullName>
    </recommendedName>
</protein>
<dbReference type="Proteomes" id="UP000327157">
    <property type="component" value="Unassembled WGS sequence"/>
</dbReference>
<dbReference type="OrthoDB" id="26525at2759"/>
<evidence type="ECO:0000256" key="1">
    <source>
        <dbReference type="SAM" id="MobiDB-lite"/>
    </source>
</evidence>
<dbReference type="EMBL" id="SMOL01000435">
    <property type="protein sequence ID" value="KAB2614363.1"/>
    <property type="molecule type" value="Genomic_DNA"/>
</dbReference>